<dbReference type="EMBL" id="JAUSVY010000007">
    <property type="protein sequence ID" value="MDQ0506349.1"/>
    <property type="molecule type" value="Genomic_DNA"/>
</dbReference>
<gene>
    <name evidence="2" type="ORF">QOZ94_003158</name>
</gene>
<name>A0ABU0LGS6_XANAG</name>
<feature type="transmembrane region" description="Helical" evidence="1">
    <location>
        <begin position="46"/>
        <end position="66"/>
    </location>
</feature>
<comment type="caution">
    <text evidence="2">The sequence shown here is derived from an EMBL/GenBank/DDBJ whole genome shotgun (WGS) entry which is preliminary data.</text>
</comment>
<evidence type="ECO:0008006" key="4">
    <source>
        <dbReference type="Google" id="ProtNLM"/>
    </source>
</evidence>
<evidence type="ECO:0000313" key="2">
    <source>
        <dbReference type="EMBL" id="MDQ0506349.1"/>
    </source>
</evidence>
<keyword evidence="1" id="KW-0472">Membrane</keyword>
<keyword evidence="1" id="KW-1133">Transmembrane helix</keyword>
<proteinExistence type="predicted"/>
<dbReference type="Proteomes" id="UP001241747">
    <property type="component" value="Unassembled WGS sequence"/>
</dbReference>
<keyword evidence="1" id="KW-0812">Transmembrane</keyword>
<dbReference type="InterPro" id="IPR021529">
    <property type="entry name" value="DUF2798"/>
</dbReference>
<reference evidence="2 3" key="1">
    <citation type="submission" date="2023-07" db="EMBL/GenBank/DDBJ databases">
        <title>Genomic Encyclopedia of Type Strains, Phase IV (KMG-IV): sequencing the most valuable type-strain genomes for metagenomic binning, comparative biology and taxonomic classification.</title>
        <authorList>
            <person name="Goeker M."/>
        </authorList>
    </citation>
    <scope>NUCLEOTIDE SEQUENCE [LARGE SCALE GENOMIC DNA]</scope>
    <source>
        <strain evidence="2 3">DSM 3770</strain>
    </source>
</reference>
<evidence type="ECO:0000313" key="3">
    <source>
        <dbReference type="Proteomes" id="UP001241747"/>
    </source>
</evidence>
<organism evidence="2 3">
    <name type="scientific">Xanthobacter agilis</name>
    <dbReference type="NCBI Taxonomy" id="47492"/>
    <lineage>
        <taxon>Bacteria</taxon>
        <taxon>Pseudomonadati</taxon>
        <taxon>Pseudomonadota</taxon>
        <taxon>Alphaproteobacteria</taxon>
        <taxon>Hyphomicrobiales</taxon>
        <taxon>Xanthobacteraceae</taxon>
        <taxon>Xanthobacter</taxon>
    </lineage>
</organism>
<keyword evidence="3" id="KW-1185">Reference proteome</keyword>
<dbReference type="RefSeq" id="WP_370877832.1">
    <property type="nucleotide sequence ID" value="NZ_JABWGX010000012.1"/>
</dbReference>
<evidence type="ECO:0000256" key="1">
    <source>
        <dbReference type="SAM" id="Phobius"/>
    </source>
</evidence>
<protein>
    <recommendedName>
        <fullName evidence="4">DUF2798 domain-containing protein</fullName>
    </recommendedName>
</protein>
<dbReference type="Pfam" id="PF11391">
    <property type="entry name" value="DUF2798"/>
    <property type="match status" value="1"/>
</dbReference>
<accession>A0ABU0LGS6</accession>
<feature type="transmembrane region" description="Helical" evidence="1">
    <location>
        <begin position="12"/>
        <end position="34"/>
    </location>
</feature>
<sequence length="114" mass="12398">MRKLPARFERYVMPLVLSGVMTCVVSLTDTLHSLGFSPNFIRTWPGVWLLSWAVAFPTVLLALPLIRRAVALVVEVEEAVKDEVENLAADVVADMAVEGAPAEGAGEVEGRAHR</sequence>